<evidence type="ECO:0000313" key="7">
    <source>
        <dbReference type="EMBL" id="RXW33272.1"/>
    </source>
</evidence>
<keyword evidence="2 5" id="KW-0812">Transmembrane</keyword>
<keyword evidence="3 5" id="KW-1133">Transmembrane helix</keyword>
<dbReference type="GO" id="GO:0005886">
    <property type="term" value="C:plasma membrane"/>
    <property type="evidence" value="ECO:0007669"/>
    <property type="project" value="UniProtKB-SubCell"/>
</dbReference>
<accession>A0A4Q2EKJ2</accession>
<feature type="transmembrane region" description="Helical" evidence="5">
    <location>
        <begin position="163"/>
        <end position="187"/>
    </location>
</feature>
<proteinExistence type="inferred from homology"/>
<evidence type="ECO:0000256" key="2">
    <source>
        <dbReference type="ARBA" id="ARBA00022692"/>
    </source>
</evidence>
<dbReference type="EMBL" id="PPCV01000001">
    <property type="protein sequence ID" value="RXW33272.1"/>
    <property type="molecule type" value="Genomic_DNA"/>
</dbReference>
<feature type="transmembrane region" description="Helical" evidence="5">
    <location>
        <begin position="250"/>
        <end position="273"/>
    </location>
</feature>
<feature type="transmembrane region" description="Helical" evidence="5">
    <location>
        <begin position="280"/>
        <end position="300"/>
    </location>
</feature>
<name>A0A4Q2EKJ2_9ACTN</name>
<feature type="region of interest" description="Disordered" evidence="6">
    <location>
        <begin position="873"/>
        <end position="904"/>
    </location>
</feature>
<dbReference type="AlphaFoldDB" id="A0A4Q2EKJ2"/>
<reference evidence="7 8" key="1">
    <citation type="submission" date="2018-01" db="EMBL/GenBank/DDBJ databases">
        <title>Lactibacter flavus gen. nov., sp. nov., a novel bacterium of the family Propionibacteriaceae isolated from raw milk and dairy products.</title>
        <authorList>
            <person name="Wenning M."/>
            <person name="Breitenwieser F."/>
            <person name="Huptas C."/>
            <person name="von Neubeck M."/>
            <person name="Busse H.-J."/>
            <person name="Scherer S."/>
        </authorList>
    </citation>
    <scope>NUCLEOTIDE SEQUENCE [LARGE SCALE GENOMIC DNA]</scope>
    <source>
        <strain evidence="7 8">VG341</strain>
    </source>
</reference>
<keyword evidence="4 5" id="KW-0472">Membrane</keyword>
<feature type="transmembrane region" description="Helical" evidence="5">
    <location>
        <begin position="106"/>
        <end position="135"/>
    </location>
</feature>
<gene>
    <name evidence="7" type="ORF">C1706_00425</name>
</gene>
<dbReference type="OrthoDB" id="9763654at2"/>
<sequence length="956" mass="103790">MPAATVAPRRSPVLMTAVIIAVAIAAFLVFAAVWTEKLWFDSTGFTGVFTTQLVAHVVLFVVAAVVVGGLIGLNMAVGLRLRPRQRARGSSQVLDRYRDLLETNRVAAVVIPSAVFGVMAGMSMSTQVMPVLAWLHRKPSGVLDPYFGLDTTFYMIDFPVIRLVLSLLLGGLVFGLIAAAAVHFAVGNIVISRERRGIGTPRVARVHLSLLAAAILVVFGLQCLVDRFGLLLQQGSLFTGMQYTDGNARMTAQLVLAVISFIVAALFVVNAFVDRTIMPVAGVALMLVTSLILSMIYPAIVQTFQVRPNEPDRENDYIRAHLAATKQAYGITDTRIEDYAAVTHVAPGQLKEDAAALPGIRLMDPQVVGPAFEQLQQVRGYYSFPDILDIDRYTIDGQETDVVVAARELNQAGIPDPNWNNLHTVYTHGHGFASAYGNRRQGNGEPVWVTRDIPPVGEIEESQSRIYFGEQSTNYAIVGRLDGQTPIELDTPGGAQGGGEQYNEYDGTGGVPMGDLWGRLLFSTRFADLNILLSDRVNAESKILYDRTPKQRVEKVAPWLTVDQNLYPAVVDGRVVWIVDAYTTSNTYPNSQRVQLDQATTDTQSSALGGQADQPINYIRNSVKAVVDAYDGSVKLYAWDETDPLLQTYSDAFPGTVLPRSDISPDLLQHLRYPEDLFKVQRQLLGRYHVSDARVWYNGTDMWEVPVDPVQGNNGTKEPSYYLSIKWPGDASPTFSQTAVFVPRSRQNLAAYLAVNADAASPDYGKLRILRMSDTQQIDGPGQTQNAITQNQAVAAKLLPYQQNRGAASIKYGNLLTLPMGNGLLYVEPIYTERTGNAGAYPALTFVVVRFGEHIGIGSTLQEALDEVFAGDAGADTGELPATNPGGSTPTPTPTPSPSAPSGTVNEAATVAALQRAQQAFTDADSALRNGDLATYQSKTNEAKQALADALRQMGR</sequence>
<comment type="subcellular location">
    <subcellularLocation>
        <location evidence="5">Cell membrane</location>
        <topology evidence="5">Multi-pass membrane protein</topology>
    </subcellularLocation>
</comment>
<feature type="compositionally biased region" description="Low complexity" evidence="6">
    <location>
        <begin position="881"/>
        <end position="890"/>
    </location>
</feature>
<protein>
    <recommendedName>
        <fullName evidence="5">UPF0182 protein C1706_00425</fullName>
    </recommendedName>
</protein>
<evidence type="ECO:0000256" key="5">
    <source>
        <dbReference type="HAMAP-Rule" id="MF_01600"/>
    </source>
</evidence>
<feature type="transmembrane region" description="Helical" evidence="5">
    <location>
        <begin position="208"/>
        <end position="230"/>
    </location>
</feature>
<evidence type="ECO:0000256" key="3">
    <source>
        <dbReference type="ARBA" id="ARBA00022989"/>
    </source>
</evidence>
<organism evidence="7 8">
    <name type="scientific">Propioniciclava flava</name>
    <dbReference type="NCBI Taxonomy" id="2072026"/>
    <lineage>
        <taxon>Bacteria</taxon>
        <taxon>Bacillati</taxon>
        <taxon>Actinomycetota</taxon>
        <taxon>Actinomycetes</taxon>
        <taxon>Propionibacteriales</taxon>
        <taxon>Propionibacteriaceae</taxon>
        <taxon>Propioniciclava</taxon>
    </lineage>
</organism>
<evidence type="ECO:0000256" key="1">
    <source>
        <dbReference type="ARBA" id="ARBA00022475"/>
    </source>
</evidence>
<dbReference type="Proteomes" id="UP000290624">
    <property type="component" value="Unassembled WGS sequence"/>
</dbReference>
<dbReference type="HAMAP" id="MF_01600">
    <property type="entry name" value="UPF0182"/>
    <property type="match status" value="1"/>
</dbReference>
<evidence type="ECO:0000256" key="4">
    <source>
        <dbReference type="ARBA" id="ARBA00023136"/>
    </source>
</evidence>
<evidence type="ECO:0000256" key="6">
    <source>
        <dbReference type="SAM" id="MobiDB-lite"/>
    </source>
</evidence>
<dbReference type="Pfam" id="PF03699">
    <property type="entry name" value="UPF0182"/>
    <property type="match status" value="1"/>
</dbReference>
<dbReference type="PANTHER" id="PTHR39344:SF1">
    <property type="entry name" value="UPF0182 PROTEIN SLL1060"/>
    <property type="match status" value="1"/>
</dbReference>
<feature type="transmembrane region" description="Helical" evidence="5">
    <location>
        <begin position="12"/>
        <end position="34"/>
    </location>
</feature>
<dbReference type="PANTHER" id="PTHR39344">
    <property type="entry name" value="UPF0182 PROTEIN SLL1060"/>
    <property type="match status" value="1"/>
</dbReference>
<feature type="transmembrane region" description="Helical" evidence="5">
    <location>
        <begin position="54"/>
        <end position="79"/>
    </location>
</feature>
<keyword evidence="1 5" id="KW-1003">Cell membrane</keyword>
<keyword evidence="8" id="KW-1185">Reference proteome</keyword>
<comment type="similarity">
    <text evidence="5">Belongs to the UPF0182 family.</text>
</comment>
<dbReference type="InterPro" id="IPR005372">
    <property type="entry name" value="UPF0182"/>
</dbReference>
<comment type="caution">
    <text evidence="7">The sequence shown here is derived from an EMBL/GenBank/DDBJ whole genome shotgun (WGS) entry which is preliminary data.</text>
</comment>
<evidence type="ECO:0000313" key="8">
    <source>
        <dbReference type="Proteomes" id="UP000290624"/>
    </source>
</evidence>
<dbReference type="GO" id="GO:0005576">
    <property type="term" value="C:extracellular region"/>
    <property type="evidence" value="ECO:0007669"/>
    <property type="project" value="TreeGrafter"/>
</dbReference>